<proteinExistence type="predicted"/>
<reference evidence="1 2" key="1">
    <citation type="submission" date="2016-10" db="EMBL/GenBank/DDBJ databases">
        <authorList>
            <person name="de Groot N.N."/>
        </authorList>
    </citation>
    <scope>NUCLEOTIDE SEQUENCE [LARGE SCALE GENOMIC DNA]</scope>
    <source>
        <strain evidence="1 2">CGMCC 1.10228</strain>
    </source>
</reference>
<name>A0A1G7W1R7_9VIBR</name>
<keyword evidence="2" id="KW-1185">Reference proteome</keyword>
<dbReference type="Proteomes" id="UP000198854">
    <property type="component" value="Unassembled WGS sequence"/>
</dbReference>
<gene>
    <name evidence="1" type="ORF">SAMN04488136_101130</name>
</gene>
<dbReference type="EMBL" id="FNDD01000001">
    <property type="protein sequence ID" value="SDG65994.1"/>
    <property type="molecule type" value="Genomic_DNA"/>
</dbReference>
<organism evidence="1 2">
    <name type="scientific">Vibrio xiamenensis</name>
    <dbReference type="NCBI Taxonomy" id="861298"/>
    <lineage>
        <taxon>Bacteria</taxon>
        <taxon>Pseudomonadati</taxon>
        <taxon>Pseudomonadota</taxon>
        <taxon>Gammaproteobacteria</taxon>
        <taxon>Vibrionales</taxon>
        <taxon>Vibrionaceae</taxon>
        <taxon>Vibrio</taxon>
    </lineage>
</organism>
<dbReference type="AlphaFoldDB" id="A0A1G7W1R7"/>
<accession>A0A1G7W1R7</accession>
<evidence type="ECO:0000313" key="1">
    <source>
        <dbReference type="EMBL" id="SDG65994.1"/>
    </source>
</evidence>
<sequence>MSFIHHIRVYVSKLNIKFKSLCLLGRSDLTNVSQHMARDLGVDEGRVKSKHYSEFL</sequence>
<protein>
    <submittedName>
        <fullName evidence="1">Uncharacterized protein</fullName>
    </submittedName>
</protein>
<evidence type="ECO:0000313" key="2">
    <source>
        <dbReference type="Proteomes" id="UP000198854"/>
    </source>
</evidence>